<organism evidence="2 3">
    <name type="scientific">Paspalum vaginatum</name>
    <name type="common">seashore paspalum</name>
    <dbReference type="NCBI Taxonomy" id="158149"/>
    <lineage>
        <taxon>Eukaryota</taxon>
        <taxon>Viridiplantae</taxon>
        <taxon>Streptophyta</taxon>
        <taxon>Embryophyta</taxon>
        <taxon>Tracheophyta</taxon>
        <taxon>Spermatophyta</taxon>
        <taxon>Magnoliopsida</taxon>
        <taxon>Liliopsida</taxon>
        <taxon>Poales</taxon>
        <taxon>Poaceae</taxon>
        <taxon>PACMAD clade</taxon>
        <taxon>Panicoideae</taxon>
        <taxon>Andropogonodae</taxon>
        <taxon>Paspaleae</taxon>
        <taxon>Paspalinae</taxon>
        <taxon>Paspalum</taxon>
    </lineage>
</organism>
<dbReference type="EMBL" id="MU629538">
    <property type="protein sequence ID" value="KAJ1256200.1"/>
    <property type="molecule type" value="Genomic_DNA"/>
</dbReference>
<reference evidence="2 3" key="1">
    <citation type="submission" date="2022-10" db="EMBL/GenBank/DDBJ databases">
        <title>WGS assembly of Paspalum vaginatum 540-79.</title>
        <authorList>
            <person name="Sun G."/>
            <person name="Wase N."/>
            <person name="Shu S."/>
            <person name="Jenkins J."/>
            <person name="Zhou B."/>
            <person name="Torres-Rodriguez J."/>
            <person name="Chen C."/>
            <person name="Sandor L."/>
            <person name="Plott C."/>
            <person name="Yoshinga Y."/>
            <person name="Daum C."/>
            <person name="Qi P."/>
            <person name="Barry K."/>
            <person name="Lipzen A."/>
            <person name="Berry L."/>
            <person name="Pedersen C."/>
            <person name="Gottilla T."/>
            <person name="Foltz A."/>
            <person name="Yu H."/>
            <person name="O'Malley R."/>
            <person name="Zhang C."/>
            <person name="Devos K."/>
            <person name="Sigmon B."/>
            <person name="Yu B."/>
            <person name="Obata T."/>
            <person name="Schmutz J."/>
            <person name="Schnable J."/>
        </authorList>
    </citation>
    <scope>NUCLEOTIDE SEQUENCE [LARGE SCALE GENOMIC DNA]</scope>
    <source>
        <strain evidence="3">cv. 540-79</strain>
    </source>
</reference>
<evidence type="ECO:0000256" key="1">
    <source>
        <dbReference type="SAM" id="MobiDB-lite"/>
    </source>
</evidence>
<proteinExistence type="predicted"/>
<dbReference type="Proteomes" id="UP001164776">
    <property type="component" value="Unassembled WGS sequence"/>
</dbReference>
<accession>A0A9W7XA43</accession>
<comment type="caution">
    <text evidence="2">The sequence shown here is derived from an EMBL/GenBank/DDBJ whole genome shotgun (WGS) entry which is preliminary data.</text>
</comment>
<gene>
    <name evidence="2" type="ORF">BS78_K064000</name>
</gene>
<protein>
    <submittedName>
        <fullName evidence="2">Uncharacterized protein</fullName>
    </submittedName>
</protein>
<sequence length="123" mass="12749">MWTFHLRATWTPISAPYGPPISATLGPPISAPYGPPISATLGPPISAPCGPPISATHHRPPPPSAINSPHPMPSSTPKLTTSAISAPGSTWALCAANTIPFLLACCVHTREQSSSALFIERPP</sequence>
<dbReference type="AlphaFoldDB" id="A0A9W7XA43"/>
<name>A0A9W7XA43_9POAL</name>
<evidence type="ECO:0000313" key="3">
    <source>
        <dbReference type="Proteomes" id="UP001164776"/>
    </source>
</evidence>
<evidence type="ECO:0000313" key="2">
    <source>
        <dbReference type="EMBL" id="KAJ1256200.1"/>
    </source>
</evidence>
<keyword evidence="3" id="KW-1185">Reference proteome</keyword>
<feature type="region of interest" description="Disordered" evidence="1">
    <location>
        <begin position="48"/>
        <end position="81"/>
    </location>
</feature>